<evidence type="ECO:0000256" key="2">
    <source>
        <dbReference type="ARBA" id="ARBA00005670"/>
    </source>
</evidence>
<keyword evidence="9 14" id="KW-0472">Membrane</keyword>
<evidence type="ECO:0000256" key="5">
    <source>
        <dbReference type="ARBA" id="ARBA00022729"/>
    </source>
</evidence>
<evidence type="ECO:0000256" key="8">
    <source>
        <dbReference type="ARBA" id="ARBA00022989"/>
    </source>
</evidence>
<name>A0A6J1UTJ5_9SAUR</name>
<keyword evidence="6" id="KW-0677">Repeat</keyword>
<dbReference type="SMART" id="SM00408">
    <property type="entry name" value="IGc2"/>
    <property type="match status" value="1"/>
</dbReference>
<comment type="similarity">
    <text evidence="2">Belongs to the immunoglobulin superfamily. AMIGO family.</text>
</comment>
<dbReference type="Proteomes" id="UP000504612">
    <property type="component" value="Unplaced"/>
</dbReference>
<keyword evidence="5" id="KW-0732">Signal</keyword>
<organism evidence="16 17">
    <name type="scientific">Notechis scutatus</name>
    <name type="common">mainland tiger snake</name>
    <dbReference type="NCBI Taxonomy" id="8663"/>
    <lineage>
        <taxon>Eukaryota</taxon>
        <taxon>Metazoa</taxon>
        <taxon>Chordata</taxon>
        <taxon>Craniata</taxon>
        <taxon>Vertebrata</taxon>
        <taxon>Euteleostomi</taxon>
        <taxon>Lepidosauria</taxon>
        <taxon>Squamata</taxon>
        <taxon>Bifurcata</taxon>
        <taxon>Unidentata</taxon>
        <taxon>Episquamata</taxon>
        <taxon>Toxicofera</taxon>
        <taxon>Serpentes</taxon>
        <taxon>Colubroidea</taxon>
        <taxon>Elapidae</taxon>
        <taxon>Hydrophiinae</taxon>
        <taxon>Notechis</taxon>
    </lineage>
</organism>
<evidence type="ECO:0000256" key="1">
    <source>
        <dbReference type="ARBA" id="ARBA00004479"/>
    </source>
</evidence>
<keyword evidence="8 14" id="KW-1133">Transmembrane helix</keyword>
<dbReference type="GO" id="GO:0007155">
    <property type="term" value="P:cell adhesion"/>
    <property type="evidence" value="ECO:0007669"/>
    <property type="project" value="UniProtKB-KW"/>
</dbReference>
<evidence type="ECO:0000256" key="9">
    <source>
        <dbReference type="ARBA" id="ARBA00023136"/>
    </source>
</evidence>
<dbReference type="PRINTS" id="PR00019">
    <property type="entry name" value="LEURICHRPT"/>
</dbReference>
<evidence type="ECO:0000259" key="15">
    <source>
        <dbReference type="PROSITE" id="PS50835"/>
    </source>
</evidence>
<evidence type="ECO:0000256" key="7">
    <source>
        <dbReference type="ARBA" id="ARBA00022889"/>
    </source>
</evidence>
<dbReference type="PROSITE" id="PS50835">
    <property type="entry name" value="IG_LIKE"/>
    <property type="match status" value="1"/>
</dbReference>
<protein>
    <submittedName>
        <fullName evidence="17">Amphoterin-induced protein 1-like</fullName>
    </submittedName>
</protein>
<dbReference type="GeneID" id="113418799"/>
<comment type="subcellular location">
    <subcellularLocation>
        <location evidence="1">Membrane</location>
        <topology evidence="1">Single-pass type I membrane protein</topology>
    </subcellularLocation>
</comment>
<dbReference type="Pfam" id="PF13855">
    <property type="entry name" value="LRR_8"/>
    <property type="match status" value="1"/>
</dbReference>
<feature type="region of interest" description="Disordered" evidence="13">
    <location>
        <begin position="446"/>
        <end position="548"/>
    </location>
</feature>
<keyword evidence="11" id="KW-0325">Glycoprotein</keyword>
<keyword evidence="12" id="KW-0393">Immunoglobulin domain</keyword>
<dbReference type="Gene3D" id="2.60.40.10">
    <property type="entry name" value="Immunoglobulins"/>
    <property type="match status" value="1"/>
</dbReference>
<dbReference type="InterPro" id="IPR003598">
    <property type="entry name" value="Ig_sub2"/>
</dbReference>
<dbReference type="Gene3D" id="3.80.10.10">
    <property type="entry name" value="Ribonuclease Inhibitor"/>
    <property type="match status" value="1"/>
</dbReference>
<keyword evidence="16" id="KW-1185">Reference proteome</keyword>
<feature type="transmembrane region" description="Helical" evidence="14">
    <location>
        <begin position="409"/>
        <end position="429"/>
    </location>
</feature>
<evidence type="ECO:0000256" key="11">
    <source>
        <dbReference type="ARBA" id="ARBA00023180"/>
    </source>
</evidence>
<dbReference type="FunFam" id="2.60.40.10:FF:001123">
    <property type="entry name" value="Amphoterin-induced protein 1 isoform X2"/>
    <property type="match status" value="1"/>
</dbReference>
<dbReference type="GO" id="GO:0007420">
    <property type="term" value="P:brain development"/>
    <property type="evidence" value="ECO:0007669"/>
    <property type="project" value="TreeGrafter"/>
</dbReference>
<dbReference type="GO" id="GO:0016020">
    <property type="term" value="C:membrane"/>
    <property type="evidence" value="ECO:0007669"/>
    <property type="project" value="UniProtKB-SubCell"/>
</dbReference>
<dbReference type="AlphaFoldDB" id="A0A6J1UTJ5"/>
<reference evidence="17" key="1">
    <citation type="submission" date="2025-08" db="UniProtKB">
        <authorList>
            <consortium name="RefSeq"/>
        </authorList>
    </citation>
    <scope>IDENTIFICATION</scope>
</reference>
<keyword evidence="3" id="KW-0433">Leucine-rich repeat</keyword>
<dbReference type="InterPro" id="IPR003599">
    <property type="entry name" value="Ig_sub"/>
</dbReference>
<proteinExistence type="inferred from homology"/>
<dbReference type="InterPro" id="IPR001611">
    <property type="entry name" value="Leu-rich_rpt"/>
</dbReference>
<evidence type="ECO:0000256" key="12">
    <source>
        <dbReference type="ARBA" id="ARBA00023319"/>
    </source>
</evidence>
<dbReference type="Pfam" id="PF00047">
    <property type="entry name" value="ig"/>
    <property type="match status" value="1"/>
</dbReference>
<dbReference type="PROSITE" id="PS51450">
    <property type="entry name" value="LRR"/>
    <property type="match status" value="2"/>
</dbReference>
<evidence type="ECO:0000313" key="17">
    <source>
        <dbReference type="RefSeq" id="XP_026533675.1"/>
    </source>
</evidence>
<feature type="compositionally biased region" description="Polar residues" evidence="13">
    <location>
        <begin position="473"/>
        <end position="494"/>
    </location>
</feature>
<dbReference type="InterPro" id="IPR032675">
    <property type="entry name" value="LRR_dom_sf"/>
</dbReference>
<dbReference type="InterPro" id="IPR007110">
    <property type="entry name" value="Ig-like_dom"/>
</dbReference>
<dbReference type="RefSeq" id="XP_026533675.1">
    <property type="nucleotide sequence ID" value="XM_026677890.1"/>
</dbReference>
<feature type="domain" description="Ig-like" evidence="15">
    <location>
        <begin position="300"/>
        <end position="393"/>
    </location>
</feature>
<dbReference type="KEGG" id="nss:113418799"/>
<keyword evidence="4 14" id="KW-0812">Transmembrane</keyword>
<keyword evidence="7" id="KW-0130">Cell adhesion</keyword>
<feature type="compositionally biased region" description="Polar residues" evidence="13">
    <location>
        <begin position="446"/>
        <end position="463"/>
    </location>
</feature>
<dbReference type="InterPro" id="IPR013783">
    <property type="entry name" value="Ig-like_fold"/>
</dbReference>
<dbReference type="SMART" id="SM00365">
    <property type="entry name" value="LRR_SD22"/>
    <property type="match status" value="5"/>
</dbReference>
<gene>
    <name evidence="17" type="primary">LOC113418799</name>
</gene>
<evidence type="ECO:0000256" key="3">
    <source>
        <dbReference type="ARBA" id="ARBA00022614"/>
    </source>
</evidence>
<dbReference type="Pfam" id="PF00560">
    <property type="entry name" value="LRR_1"/>
    <property type="match status" value="1"/>
</dbReference>
<dbReference type="InterPro" id="IPR003591">
    <property type="entry name" value="Leu-rich_rpt_typical-subtyp"/>
</dbReference>
<sequence>MVPAPPSSLLQKRDPDSSSLSLTMWFQDAPVTRLCLLLSFKASCLLVLLSLSTGRQGGMALNCPKNCVCASNIISCSKADLKVFPHHLPHYATVLDFSHNQLTHLRAEWAPLQLSHLHSLFLSHNGLYFISTEAFSNVPHLKYLDLSSNAIDSLGENIFSRLTELEVLLLFSNKISKIDHSAFDDMANLQKLYLSHNEITRFPLELVKRGDAKLPELALLDLSSNKIKNLHVKEVSGLPAWMKNGLYVHSNPLSCQCELFNLFTHWQKRQLSSAVDFEEELQCFDQAKNKNITISSLYDPEGMNCSAFKEQALEFHRGDKVTINCDTRQRGVTVKEWVTPRYERVQQEDDNNTITLLPNGSLLIRNISTEDMGLYTCYAVSQVFNETLYVQVTVHNYTLHGAPDMLNTAYTTLVGCILSVILVLIYLYLTPCRCWCRNNEKQANQQEDSINSSVLSTTPNHNAEGTGDKEGLNRNTVPSRAQGQNGKCKPTNSPKHAPKGVQKVERKLSDPDSVSSVFSDTPIVGPSPNEGGRGSSRDKAATELVGLL</sequence>
<dbReference type="SUPFAM" id="SSF52058">
    <property type="entry name" value="L domain-like"/>
    <property type="match status" value="1"/>
</dbReference>
<evidence type="ECO:0000256" key="14">
    <source>
        <dbReference type="SAM" id="Phobius"/>
    </source>
</evidence>
<accession>A0A6J1UTJ5</accession>
<dbReference type="SMART" id="SM00369">
    <property type="entry name" value="LRR_TYP"/>
    <property type="match status" value="6"/>
</dbReference>
<evidence type="ECO:0000313" key="16">
    <source>
        <dbReference type="Proteomes" id="UP000504612"/>
    </source>
</evidence>
<dbReference type="PANTHER" id="PTHR24368">
    <property type="entry name" value="AMPHOTERIN-INDUCED PROTEIN"/>
    <property type="match status" value="1"/>
</dbReference>
<evidence type="ECO:0000256" key="10">
    <source>
        <dbReference type="ARBA" id="ARBA00023157"/>
    </source>
</evidence>
<keyword evidence="10" id="KW-1015">Disulfide bond</keyword>
<dbReference type="SMART" id="SM00409">
    <property type="entry name" value="IG"/>
    <property type="match status" value="1"/>
</dbReference>
<dbReference type="InterPro" id="IPR013151">
    <property type="entry name" value="Immunoglobulin_dom"/>
</dbReference>
<dbReference type="InterPro" id="IPR031283">
    <property type="entry name" value="AMIGO"/>
</dbReference>
<evidence type="ECO:0000256" key="4">
    <source>
        <dbReference type="ARBA" id="ARBA00022692"/>
    </source>
</evidence>
<dbReference type="SUPFAM" id="SSF48726">
    <property type="entry name" value="Immunoglobulin"/>
    <property type="match status" value="1"/>
</dbReference>
<feature type="compositionally biased region" description="Low complexity" evidence="13">
    <location>
        <begin position="511"/>
        <end position="520"/>
    </location>
</feature>
<evidence type="ECO:0000256" key="13">
    <source>
        <dbReference type="SAM" id="MobiDB-lite"/>
    </source>
</evidence>
<evidence type="ECO:0000256" key="6">
    <source>
        <dbReference type="ARBA" id="ARBA00022737"/>
    </source>
</evidence>
<dbReference type="InterPro" id="IPR036179">
    <property type="entry name" value="Ig-like_dom_sf"/>
</dbReference>
<dbReference type="PANTHER" id="PTHR24368:SF1">
    <property type="entry name" value="AMPHOTERIN-INDUCED PROTEIN 1"/>
    <property type="match status" value="1"/>
</dbReference>